<evidence type="ECO:0008006" key="4">
    <source>
        <dbReference type="Google" id="ProtNLM"/>
    </source>
</evidence>
<evidence type="ECO:0000313" key="2">
    <source>
        <dbReference type="EMBL" id="AUH66551.1"/>
    </source>
</evidence>
<reference evidence="2 3" key="1">
    <citation type="journal article" date="2013" name="Antonie Van Leeuwenhoek">
        <title>Paracoccus zhejiangensis sp. nov., isolated from activated sludge in wastewater-treatment system.</title>
        <authorList>
            <person name="Wu Z.G."/>
            <person name="Zhang D.F."/>
            <person name="Liu Y.L."/>
            <person name="Wang F."/>
            <person name="Jiang X."/>
            <person name="Li C."/>
            <person name="Li S.P."/>
            <person name="Hong Q."/>
            <person name="Li W.J."/>
        </authorList>
    </citation>
    <scope>NUCLEOTIDE SEQUENCE [LARGE SCALE GENOMIC DNA]</scope>
    <source>
        <strain evidence="2 3">J6</strain>
        <plasmid evidence="3">Plasmid ppz01</plasmid>
    </source>
</reference>
<dbReference type="EMBL" id="CP025431">
    <property type="protein sequence ID" value="AUH66551.1"/>
    <property type="molecule type" value="Genomic_DNA"/>
</dbReference>
<gene>
    <name evidence="2" type="ORF">CX676_19780</name>
</gene>
<protein>
    <recommendedName>
        <fullName evidence="4">Cytochrome c domain-containing protein</fullName>
    </recommendedName>
</protein>
<keyword evidence="1" id="KW-0732">Signal</keyword>
<organism evidence="2 3">
    <name type="scientific">Paracoccus zhejiangensis</name>
    <dbReference type="NCBI Taxonomy" id="1077935"/>
    <lineage>
        <taxon>Bacteria</taxon>
        <taxon>Pseudomonadati</taxon>
        <taxon>Pseudomonadota</taxon>
        <taxon>Alphaproteobacteria</taxon>
        <taxon>Rhodobacterales</taxon>
        <taxon>Paracoccaceae</taxon>
        <taxon>Paracoccus</taxon>
    </lineage>
</organism>
<proteinExistence type="predicted"/>
<feature type="signal peptide" evidence="1">
    <location>
        <begin position="1"/>
        <end position="23"/>
    </location>
</feature>
<keyword evidence="3" id="KW-1185">Reference proteome</keyword>
<dbReference type="AlphaFoldDB" id="A0A2H5F4S8"/>
<name>A0A2H5F4S8_9RHOB</name>
<keyword evidence="2" id="KW-0614">Plasmid</keyword>
<evidence type="ECO:0000313" key="3">
    <source>
        <dbReference type="Proteomes" id="UP000234530"/>
    </source>
</evidence>
<feature type="chain" id="PRO_5014153734" description="Cytochrome c domain-containing protein" evidence="1">
    <location>
        <begin position="24"/>
        <end position="396"/>
    </location>
</feature>
<evidence type="ECO:0000256" key="1">
    <source>
        <dbReference type="SAM" id="SignalP"/>
    </source>
</evidence>
<geneLocation type="plasmid" evidence="3">
    <name>ppz01</name>
</geneLocation>
<dbReference type="Proteomes" id="UP000234530">
    <property type="component" value="Plasmid pPZ01"/>
</dbReference>
<dbReference type="KEGG" id="pzh:CX676_19780"/>
<accession>A0A2H5F4S8</accession>
<sequence length="396" mass="42893">MTKLAICASIAFGVTILPLSALGQDAGAGCTDGDWVNKPDAAFAADCAAFAFDGSLEDRERLAWMFFARVNQLIPSPQNGGMSGSGQAPLWMAWPTDPDTFGSRTMFDFAAMTPRIEMEPSIEKKDLNAGRVSTADPDGANEEVTRNEVSYDYLVESGLTTKVDVATFFTTNDYVDMPVGSVELKASWLQVTPGSPAPAGALTFKFDSGEYWWRGLHIMVKMRKLADPATALYTEDPSWFWTTFEFNDNPGVAKVRETLITQRAPLPQDQVGAILEAAGLGGFGLEVFGPNGTQIRFTEDGTGETPVILGHTDMEDFAGAPNTAQPRYWTRFEASCHACHATASYDPGTGQFFPFSVPTGALDPAYNVSDSAGTVHYLGQGYKSLDFMWPIAFQAH</sequence>